<feature type="transmembrane region" description="Helical" evidence="6">
    <location>
        <begin position="80"/>
        <end position="107"/>
    </location>
</feature>
<dbReference type="PANTHER" id="PTHR19282">
    <property type="entry name" value="TETRASPANIN"/>
    <property type="match status" value="1"/>
</dbReference>
<dbReference type="SUPFAM" id="SSF48652">
    <property type="entry name" value="Tetraspanin"/>
    <property type="match status" value="1"/>
</dbReference>
<evidence type="ECO:0000256" key="4">
    <source>
        <dbReference type="ARBA" id="ARBA00023136"/>
    </source>
</evidence>
<dbReference type="InterPro" id="IPR008952">
    <property type="entry name" value="Tetraspanin_EC2_sf"/>
</dbReference>
<feature type="transmembrane region" description="Helical" evidence="6">
    <location>
        <begin position="12"/>
        <end position="39"/>
    </location>
</feature>
<feature type="region of interest" description="Disordered" evidence="5">
    <location>
        <begin position="187"/>
        <end position="314"/>
    </location>
</feature>
<name>A0A9P0DEV9_9CUCU</name>
<evidence type="ECO:0000256" key="6">
    <source>
        <dbReference type="SAM" id="Phobius"/>
    </source>
</evidence>
<proteinExistence type="predicted"/>
<comment type="subcellular location">
    <subcellularLocation>
        <location evidence="1">Membrane</location>
        <topology evidence="1">Multi-pass membrane protein</topology>
    </subcellularLocation>
</comment>
<evidence type="ECO:0000256" key="3">
    <source>
        <dbReference type="ARBA" id="ARBA00022989"/>
    </source>
</evidence>
<dbReference type="Gene3D" id="1.10.1450.10">
    <property type="entry name" value="Tetraspanin"/>
    <property type="match status" value="1"/>
</dbReference>
<feature type="compositionally biased region" description="Low complexity" evidence="5">
    <location>
        <begin position="260"/>
        <end position="311"/>
    </location>
</feature>
<feature type="transmembrane region" description="Helical" evidence="6">
    <location>
        <begin position="51"/>
        <end position="73"/>
    </location>
</feature>
<evidence type="ECO:0000313" key="8">
    <source>
        <dbReference type="Proteomes" id="UP001153636"/>
    </source>
</evidence>
<dbReference type="InterPro" id="IPR018499">
    <property type="entry name" value="Tetraspanin/Peripherin"/>
</dbReference>
<sequence>MNLSCGSRTIKYLIFSFNFFFVITGIILIAVGASIRAYFVEYDYFLNNHYFSLPNLLIATGSLIFFICFLGCYGAMKNSWILLMLFSVFLGIIFIFEFSAGIAGYVLRDKTTNYLTTSMTDSLSQYYKGVDPATGLWDIIQPKFECCGVTDMYDWTKIVGNNSLPISCCPKSPGQWDTFTCNANTPQPTTTAAPPAVQQLSNGTANNSVVSNGTPNNVPGQEMESSAIASRTLHRKRRAANDTVDDQNNPSSTSDKTPNTSPETSTDTIPITTTEKPTQTTTTSTTTTTTTTTSTTTTSTTTDSTTPQSTTVAPAIPVPSTMPPYRVGCAKAFGSWVKAHAVDIGAVCFTLAVLQLIGIGFACHLSQQLKKSYYST</sequence>
<keyword evidence="3 6" id="KW-1133">Transmembrane helix</keyword>
<gene>
    <name evidence="7" type="ORF">PSYICH_LOCUS15241</name>
</gene>
<evidence type="ECO:0000256" key="2">
    <source>
        <dbReference type="ARBA" id="ARBA00022692"/>
    </source>
</evidence>
<evidence type="ECO:0000256" key="5">
    <source>
        <dbReference type="SAM" id="MobiDB-lite"/>
    </source>
</evidence>
<dbReference type="Proteomes" id="UP001153636">
    <property type="component" value="Chromosome 9"/>
</dbReference>
<dbReference type="EMBL" id="OV651821">
    <property type="protein sequence ID" value="CAH1115107.1"/>
    <property type="molecule type" value="Genomic_DNA"/>
</dbReference>
<feature type="compositionally biased region" description="Polar residues" evidence="5">
    <location>
        <begin position="198"/>
        <end position="229"/>
    </location>
</feature>
<feature type="compositionally biased region" description="Low complexity" evidence="5">
    <location>
        <begin position="187"/>
        <end position="196"/>
    </location>
</feature>
<keyword evidence="8" id="KW-1185">Reference proteome</keyword>
<accession>A0A9P0DEV9</accession>
<reference evidence="7" key="1">
    <citation type="submission" date="2022-01" db="EMBL/GenBank/DDBJ databases">
        <authorList>
            <person name="King R."/>
        </authorList>
    </citation>
    <scope>NUCLEOTIDE SEQUENCE</scope>
</reference>
<dbReference type="AlphaFoldDB" id="A0A9P0DEV9"/>
<evidence type="ECO:0000313" key="7">
    <source>
        <dbReference type="EMBL" id="CAH1115107.1"/>
    </source>
</evidence>
<evidence type="ECO:0008006" key="9">
    <source>
        <dbReference type="Google" id="ProtNLM"/>
    </source>
</evidence>
<dbReference type="PRINTS" id="PR00259">
    <property type="entry name" value="TMFOUR"/>
</dbReference>
<keyword evidence="2 6" id="KW-0812">Transmembrane</keyword>
<keyword evidence="4 6" id="KW-0472">Membrane</keyword>
<dbReference type="PANTHER" id="PTHR19282:SF456">
    <property type="entry name" value="CD63 MOLECULE"/>
    <property type="match status" value="1"/>
</dbReference>
<dbReference type="Pfam" id="PF00335">
    <property type="entry name" value="Tetraspanin"/>
    <property type="match status" value="1"/>
</dbReference>
<protein>
    <recommendedName>
        <fullName evidence="9">Tetraspanin</fullName>
    </recommendedName>
</protein>
<feature type="compositionally biased region" description="Polar residues" evidence="5">
    <location>
        <begin position="246"/>
        <end position="259"/>
    </location>
</feature>
<dbReference type="OrthoDB" id="10033535at2759"/>
<feature type="transmembrane region" description="Helical" evidence="6">
    <location>
        <begin position="344"/>
        <end position="365"/>
    </location>
</feature>
<organism evidence="7 8">
    <name type="scientific">Psylliodes chrysocephalus</name>
    <dbReference type="NCBI Taxonomy" id="3402493"/>
    <lineage>
        <taxon>Eukaryota</taxon>
        <taxon>Metazoa</taxon>
        <taxon>Ecdysozoa</taxon>
        <taxon>Arthropoda</taxon>
        <taxon>Hexapoda</taxon>
        <taxon>Insecta</taxon>
        <taxon>Pterygota</taxon>
        <taxon>Neoptera</taxon>
        <taxon>Endopterygota</taxon>
        <taxon>Coleoptera</taxon>
        <taxon>Polyphaga</taxon>
        <taxon>Cucujiformia</taxon>
        <taxon>Chrysomeloidea</taxon>
        <taxon>Chrysomelidae</taxon>
        <taxon>Galerucinae</taxon>
        <taxon>Alticini</taxon>
        <taxon>Psylliodes</taxon>
    </lineage>
</organism>
<evidence type="ECO:0000256" key="1">
    <source>
        <dbReference type="ARBA" id="ARBA00004141"/>
    </source>
</evidence>
<dbReference type="GO" id="GO:0005886">
    <property type="term" value="C:plasma membrane"/>
    <property type="evidence" value="ECO:0007669"/>
    <property type="project" value="TreeGrafter"/>
</dbReference>